<keyword evidence="11" id="KW-1185">Reference proteome</keyword>
<dbReference type="InterPro" id="IPR037294">
    <property type="entry name" value="ABC_BtuC-like"/>
</dbReference>
<feature type="signal peptide" evidence="9">
    <location>
        <begin position="1"/>
        <end position="30"/>
    </location>
</feature>
<dbReference type="PANTHER" id="PTHR30472">
    <property type="entry name" value="FERRIC ENTEROBACTIN TRANSPORT SYSTEM PERMEASE PROTEIN"/>
    <property type="match status" value="1"/>
</dbReference>
<keyword evidence="6 8" id="KW-1133">Transmembrane helix</keyword>
<evidence type="ECO:0000256" key="4">
    <source>
        <dbReference type="ARBA" id="ARBA00022475"/>
    </source>
</evidence>
<feature type="transmembrane region" description="Helical" evidence="8">
    <location>
        <begin position="305"/>
        <end position="323"/>
    </location>
</feature>
<evidence type="ECO:0000256" key="6">
    <source>
        <dbReference type="ARBA" id="ARBA00022989"/>
    </source>
</evidence>
<gene>
    <name evidence="10" type="ORF">ACEZDE_30435</name>
</gene>
<comment type="subcellular location">
    <subcellularLocation>
        <location evidence="1">Cell membrane</location>
        <topology evidence="1">Multi-pass membrane protein</topology>
    </subcellularLocation>
</comment>
<comment type="similarity">
    <text evidence="2">Belongs to the binding-protein-dependent transport system permease family. FecCD subfamily.</text>
</comment>
<accession>A0ABV6W4K9</accession>
<proteinExistence type="inferred from homology"/>
<evidence type="ECO:0000256" key="2">
    <source>
        <dbReference type="ARBA" id="ARBA00007935"/>
    </source>
</evidence>
<evidence type="ECO:0000256" key="9">
    <source>
        <dbReference type="SAM" id="SignalP"/>
    </source>
</evidence>
<feature type="transmembrane region" description="Helical" evidence="8">
    <location>
        <begin position="189"/>
        <end position="210"/>
    </location>
</feature>
<evidence type="ECO:0000256" key="1">
    <source>
        <dbReference type="ARBA" id="ARBA00004651"/>
    </source>
</evidence>
<evidence type="ECO:0000256" key="5">
    <source>
        <dbReference type="ARBA" id="ARBA00022692"/>
    </source>
</evidence>
<dbReference type="Gene3D" id="1.10.3470.10">
    <property type="entry name" value="ABC transporter involved in vitamin B12 uptake, BtuC"/>
    <property type="match status" value="1"/>
</dbReference>
<evidence type="ECO:0000313" key="10">
    <source>
        <dbReference type="EMBL" id="MFC1420931.1"/>
    </source>
</evidence>
<evidence type="ECO:0000256" key="7">
    <source>
        <dbReference type="ARBA" id="ARBA00023136"/>
    </source>
</evidence>
<reference evidence="10 11" key="1">
    <citation type="submission" date="2024-09" db="EMBL/GenBank/DDBJ databases">
        <authorList>
            <person name="Lee S.D."/>
        </authorList>
    </citation>
    <scope>NUCLEOTIDE SEQUENCE [LARGE SCALE GENOMIC DNA]</scope>
    <source>
        <strain evidence="10 11">N8-3</strain>
    </source>
</reference>
<comment type="caution">
    <text evidence="10">The sequence shown here is derived from an EMBL/GenBank/DDBJ whole genome shotgun (WGS) entry which is preliminary data.</text>
</comment>
<dbReference type="SUPFAM" id="SSF81345">
    <property type="entry name" value="ABC transporter involved in vitamin B12 uptake, BtuC"/>
    <property type="match status" value="1"/>
</dbReference>
<feature type="transmembrane region" description="Helical" evidence="8">
    <location>
        <begin position="92"/>
        <end position="112"/>
    </location>
</feature>
<evidence type="ECO:0000256" key="8">
    <source>
        <dbReference type="SAM" id="Phobius"/>
    </source>
</evidence>
<feature type="transmembrane region" description="Helical" evidence="8">
    <location>
        <begin position="238"/>
        <end position="265"/>
    </location>
</feature>
<keyword evidence="4" id="KW-1003">Cell membrane</keyword>
<evidence type="ECO:0000313" key="11">
    <source>
        <dbReference type="Proteomes" id="UP001592531"/>
    </source>
</evidence>
<dbReference type="InterPro" id="IPR000522">
    <property type="entry name" value="ABC_transptr_permease_BtuC"/>
</dbReference>
<organism evidence="10 11">
    <name type="scientific">Streptacidiphilus cavernicola</name>
    <dbReference type="NCBI Taxonomy" id="3342716"/>
    <lineage>
        <taxon>Bacteria</taxon>
        <taxon>Bacillati</taxon>
        <taxon>Actinomycetota</taxon>
        <taxon>Actinomycetes</taxon>
        <taxon>Kitasatosporales</taxon>
        <taxon>Streptomycetaceae</taxon>
        <taxon>Streptacidiphilus</taxon>
    </lineage>
</organism>
<keyword evidence="3" id="KW-0813">Transport</keyword>
<keyword evidence="9" id="KW-0732">Signal</keyword>
<dbReference type="PANTHER" id="PTHR30472:SF1">
    <property type="entry name" value="FE(3+) DICITRATE TRANSPORT SYSTEM PERMEASE PROTEIN FECC-RELATED"/>
    <property type="match status" value="1"/>
</dbReference>
<protein>
    <submittedName>
        <fullName evidence="10">FecCD family ABC transporter permease</fullName>
    </submittedName>
</protein>
<dbReference type="RefSeq" id="WP_380543153.1">
    <property type="nucleotide sequence ID" value="NZ_JBHFAB010000031.1"/>
</dbReference>
<dbReference type="Pfam" id="PF01032">
    <property type="entry name" value="FecCD"/>
    <property type="match status" value="1"/>
</dbReference>
<name>A0ABV6W4K9_9ACTN</name>
<evidence type="ECO:0000256" key="3">
    <source>
        <dbReference type="ARBA" id="ARBA00022448"/>
    </source>
</evidence>
<feature type="transmembrane region" description="Helical" evidence="8">
    <location>
        <begin position="147"/>
        <end position="168"/>
    </location>
</feature>
<feature type="chain" id="PRO_5045533881" evidence="9">
    <location>
        <begin position="31"/>
        <end position="346"/>
    </location>
</feature>
<keyword evidence="7 8" id="KW-0472">Membrane</keyword>
<dbReference type="EMBL" id="JBHFAB010000031">
    <property type="protein sequence ID" value="MFC1420931.1"/>
    <property type="molecule type" value="Genomic_DNA"/>
</dbReference>
<sequence length="346" mass="34352">MTQLSALRRGLLLSAALLLLLCAASLAVGAKEIPLGQVWHGLAHPTGTEDDVIVRSLRLPRTLVAVAAGAALGLSGTLMQALTRNPLADPGLLGVSTGASAAVVSAIAFLGVGSTGGYLWFALAGAGVATVLVCALGGLGGSSPVRLALAGTAVSAALVGYITGVELLHQQAFDQLRMWSVGSLSGSSAAALLACLPFLLVGLALCAAVARPLNALALGEDAARAVGVRVGGTRALGILAVTLLCGAATALCGPVSFIGLMIPHAVRARTGPDLRRILPYALLLSPSLLLAADIAGRLLGSPGEVPAGVTTAVIGAPVFIALVRGRGRGRVGAGDRARRAPAAVRP</sequence>
<dbReference type="CDD" id="cd06550">
    <property type="entry name" value="TM_ABC_iron-siderophores_like"/>
    <property type="match status" value="1"/>
</dbReference>
<keyword evidence="5 8" id="KW-0812">Transmembrane</keyword>
<feature type="transmembrane region" description="Helical" evidence="8">
    <location>
        <begin position="119"/>
        <end position="141"/>
    </location>
</feature>
<dbReference type="Proteomes" id="UP001592531">
    <property type="component" value="Unassembled WGS sequence"/>
</dbReference>
<feature type="transmembrane region" description="Helical" evidence="8">
    <location>
        <begin position="277"/>
        <end position="299"/>
    </location>
</feature>